<evidence type="ECO:0000313" key="3">
    <source>
        <dbReference type="Proteomes" id="UP000017559"/>
    </source>
</evidence>
<proteinExistence type="predicted"/>
<reference evidence="2 3" key="1">
    <citation type="journal article" date="2014" name="BMC Genomics">
        <title>Genome and secretome analysis of the hemibiotrophic fungal pathogen, Moniliophthora roreri, which causes frosty pod rot disease of cacao: mechanisms of the biotrophic and necrotrophic phases.</title>
        <authorList>
            <person name="Meinhardt L.W."/>
            <person name="Costa G.G.L."/>
            <person name="Thomazella D.P.T."/>
            <person name="Teixeira P.J.P.L."/>
            <person name="Carazzolle M.F."/>
            <person name="Schuster S.C."/>
            <person name="Carlson J.E."/>
            <person name="Guiltinan M.J."/>
            <person name="Mieczkowski P."/>
            <person name="Farmer A."/>
            <person name="Ramaraj T."/>
            <person name="Crozier J."/>
            <person name="Davis R.E."/>
            <person name="Shao J."/>
            <person name="Melnick R.L."/>
            <person name="Pereira G.A.G."/>
            <person name="Bailey B.A."/>
        </authorList>
    </citation>
    <scope>NUCLEOTIDE SEQUENCE [LARGE SCALE GENOMIC DNA]</scope>
    <source>
        <strain evidence="2 3">MCA 2997</strain>
    </source>
</reference>
<protein>
    <recommendedName>
        <fullName evidence="4">F-box domain-containing protein</fullName>
    </recommendedName>
</protein>
<gene>
    <name evidence="2" type="ORF">Moror_10606</name>
</gene>
<dbReference type="AlphaFoldDB" id="V2XDI4"/>
<feature type="region of interest" description="Disordered" evidence="1">
    <location>
        <begin position="400"/>
        <end position="425"/>
    </location>
</feature>
<comment type="caution">
    <text evidence="2">The sequence shown here is derived from an EMBL/GenBank/DDBJ whole genome shotgun (WGS) entry which is preliminary data.</text>
</comment>
<feature type="compositionally biased region" description="Acidic residues" evidence="1">
    <location>
        <begin position="401"/>
        <end position="425"/>
    </location>
</feature>
<dbReference type="Proteomes" id="UP000017559">
    <property type="component" value="Unassembled WGS sequence"/>
</dbReference>
<organism evidence="2 3">
    <name type="scientific">Moniliophthora roreri (strain MCA 2997)</name>
    <name type="common">Cocoa frosty pod rot fungus</name>
    <name type="synonym">Crinipellis roreri</name>
    <dbReference type="NCBI Taxonomy" id="1381753"/>
    <lineage>
        <taxon>Eukaryota</taxon>
        <taxon>Fungi</taxon>
        <taxon>Dikarya</taxon>
        <taxon>Basidiomycota</taxon>
        <taxon>Agaricomycotina</taxon>
        <taxon>Agaricomycetes</taxon>
        <taxon>Agaricomycetidae</taxon>
        <taxon>Agaricales</taxon>
        <taxon>Marasmiineae</taxon>
        <taxon>Marasmiaceae</taxon>
        <taxon>Moniliophthora</taxon>
    </lineage>
</organism>
<sequence>MPSLWSHIRIDLRDWKKDHHILAYLIQLFLDRSKSSPLTLELHFGLANSAPYKPCLALLIQQSSRWRSLSLWEIDRADLSSDLFRPIRGDLPLLEELDISGTPGHDADQFHCDLFSVCPKLSTLCIQAGIPIAYTCDLPWSQVKTLQLYQALAFDALPVIALCQNIDHLELLSIGNEEDLILPVYQGDPIISAFQKLSITEVMQDKDVSCIFQHLTLRHLTELHICGSSVSGGPSAVWKQWDEAVFMNFLVRSSCSITSLTLVWVPMSDEQLIRLLECMPHLKMLTLEEYPAKLKSENQIITLNLLKSLFVDHEHTDGLFLPRLINLKLLVHADSLDEQALVEAIMSRWNPDTTYASEIGIDCLKTVDIILLENKEDLIDRLTNKLRWMGDAGGRVTIVESMDEEEDQEGGEEENNDSDEYADNA</sequence>
<evidence type="ECO:0000256" key="1">
    <source>
        <dbReference type="SAM" id="MobiDB-lite"/>
    </source>
</evidence>
<name>V2XDI4_MONRO</name>
<evidence type="ECO:0000313" key="2">
    <source>
        <dbReference type="EMBL" id="ESK91777.1"/>
    </source>
</evidence>
<dbReference type="SUPFAM" id="SSF52047">
    <property type="entry name" value="RNI-like"/>
    <property type="match status" value="1"/>
</dbReference>
<dbReference type="Gene3D" id="3.80.10.10">
    <property type="entry name" value="Ribonuclease Inhibitor"/>
    <property type="match status" value="1"/>
</dbReference>
<evidence type="ECO:0008006" key="4">
    <source>
        <dbReference type="Google" id="ProtNLM"/>
    </source>
</evidence>
<dbReference type="EMBL" id="AWSO01000321">
    <property type="protein sequence ID" value="ESK91777.1"/>
    <property type="molecule type" value="Genomic_DNA"/>
</dbReference>
<dbReference type="OrthoDB" id="3068652at2759"/>
<accession>V2XDI4</accession>
<dbReference type="InterPro" id="IPR032675">
    <property type="entry name" value="LRR_dom_sf"/>
</dbReference>
<keyword evidence="3" id="KW-1185">Reference proteome</keyword>
<dbReference type="KEGG" id="mrr:Moror_10606"/>
<dbReference type="HOGENOM" id="CLU_018544_12_1_1"/>